<keyword evidence="4 6" id="KW-0413">Isomerase</keyword>
<dbReference type="NCBIfam" id="NF006136">
    <property type="entry name" value="PRK08285.1"/>
    <property type="match status" value="1"/>
</dbReference>
<gene>
    <name evidence="6" type="ORF">ACFSC7_08765</name>
</gene>
<evidence type="ECO:0000256" key="1">
    <source>
        <dbReference type="ARBA" id="ARBA00004953"/>
    </source>
</evidence>
<evidence type="ECO:0000256" key="3">
    <source>
        <dbReference type="ARBA" id="ARBA00022573"/>
    </source>
</evidence>
<dbReference type="EC" id="5.4.99.61" evidence="6"/>
<organism evidence="6 7">
    <name type="scientific">Roseibium aestuarii</name>
    <dbReference type="NCBI Taxonomy" id="2600299"/>
    <lineage>
        <taxon>Bacteria</taxon>
        <taxon>Pseudomonadati</taxon>
        <taxon>Pseudomonadota</taxon>
        <taxon>Alphaproteobacteria</taxon>
        <taxon>Hyphomicrobiales</taxon>
        <taxon>Stappiaceae</taxon>
        <taxon>Roseibium</taxon>
    </lineage>
</organism>
<evidence type="ECO:0000313" key="6">
    <source>
        <dbReference type="EMBL" id="MFD1695607.1"/>
    </source>
</evidence>
<accession>A0ABW4JU06</accession>
<evidence type="ECO:0000256" key="4">
    <source>
        <dbReference type="ARBA" id="ARBA00023235"/>
    </source>
</evidence>
<dbReference type="InterPro" id="IPR003722">
    <property type="entry name" value="Cbl_synth_CobH/CbiC"/>
</dbReference>
<dbReference type="Proteomes" id="UP001597327">
    <property type="component" value="Unassembled WGS sequence"/>
</dbReference>
<evidence type="ECO:0000313" key="7">
    <source>
        <dbReference type="Proteomes" id="UP001597327"/>
    </source>
</evidence>
<evidence type="ECO:0000256" key="2">
    <source>
        <dbReference type="ARBA" id="ARBA00009774"/>
    </source>
</evidence>
<name>A0ABW4JU06_9HYPH</name>
<feature type="domain" description="Cobalamin biosynthesis precorrin-8X methylmutase CobH/CbiC" evidence="5">
    <location>
        <begin position="29"/>
        <end position="222"/>
    </location>
</feature>
<sequence>MTPMHPHPASLPSSAPDRAYDYERDPTAIYRQSFATIRDEVALAGLPDDLAPVAVRLIHACGMTDLMTDLVWSPQAVARGREAIAAGAPVFCDVEMVRHGIIRRYLPKPDQVICTLNDDRVPGHALALGTTRSAAAVDLWLEGMDGAVVAIGNAPTALFHLLERIAEGAPKPAVILGLPVGFVGAAESKAALAENPFDLAFLTLSGRRGGSALAAAAVNGLAAGLIEETLA</sequence>
<dbReference type="InterPro" id="IPR036588">
    <property type="entry name" value="CobH/CbiC_sf"/>
</dbReference>
<keyword evidence="3" id="KW-0169">Cobalamin biosynthesis</keyword>
<dbReference type="RefSeq" id="WP_244304335.1">
    <property type="nucleotide sequence ID" value="NZ_JBHUFA010000001.1"/>
</dbReference>
<dbReference type="PANTHER" id="PTHR43588:SF1">
    <property type="entry name" value="COBALT-PRECORRIN-8 METHYLMUTASE"/>
    <property type="match status" value="1"/>
</dbReference>
<protein>
    <submittedName>
        <fullName evidence="6">Precorrin-8X methylmutase</fullName>
        <ecNumber evidence="6">5.4.99.61</ecNumber>
    </submittedName>
</protein>
<proteinExistence type="inferred from homology"/>
<dbReference type="Gene3D" id="3.40.50.10230">
    <property type="entry name" value="Cobalamin biosynthesis CobH/CbiC, precorrin-8X methylmutase"/>
    <property type="match status" value="1"/>
</dbReference>
<dbReference type="GO" id="GO:0016993">
    <property type="term" value="F:precorrin-8X methylmutase activity"/>
    <property type="evidence" value="ECO:0007669"/>
    <property type="project" value="UniProtKB-EC"/>
</dbReference>
<dbReference type="SUPFAM" id="SSF63965">
    <property type="entry name" value="Precorrin-8X methylmutase CbiC/CobH"/>
    <property type="match status" value="1"/>
</dbReference>
<comment type="caution">
    <text evidence="6">The sequence shown here is derived from an EMBL/GenBank/DDBJ whole genome shotgun (WGS) entry which is preliminary data.</text>
</comment>
<dbReference type="EMBL" id="JBHUFA010000001">
    <property type="protein sequence ID" value="MFD1695607.1"/>
    <property type="molecule type" value="Genomic_DNA"/>
</dbReference>
<comment type="similarity">
    <text evidence="2">Belongs to the CobH/CbiC family.</text>
</comment>
<dbReference type="Pfam" id="PF02570">
    <property type="entry name" value="CbiC"/>
    <property type="match status" value="1"/>
</dbReference>
<keyword evidence="7" id="KW-1185">Reference proteome</keyword>
<reference evidence="7" key="1">
    <citation type="journal article" date="2019" name="Int. J. Syst. Evol. Microbiol.">
        <title>The Global Catalogue of Microorganisms (GCM) 10K type strain sequencing project: providing services to taxonomists for standard genome sequencing and annotation.</title>
        <authorList>
            <consortium name="The Broad Institute Genomics Platform"/>
            <consortium name="The Broad Institute Genome Sequencing Center for Infectious Disease"/>
            <person name="Wu L."/>
            <person name="Ma J."/>
        </authorList>
    </citation>
    <scope>NUCLEOTIDE SEQUENCE [LARGE SCALE GENOMIC DNA]</scope>
    <source>
        <strain evidence="7">JCM 3369</strain>
    </source>
</reference>
<evidence type="ECO:0000259" key="5">
    <source>
        <dbReference type="Pfam" id="PF02570"/>
    </source>
</evidence>
<dbReference type="PANTHER" id="PTHR43588">
    <property type="entry name" value="COBALT-PRECORRIN-8 METHYLMUTASE"/>
    <property type="match status" value="1"/>
</dbReference>
<comment type="pathway">
    <text evidence="1">Cofactor biosynthesis; adenosylcobalamin biosynthesis.</text>
</comment>